<evidence type="ECO:0000256" key="4">
    <source>
        <dbReference type="ARBA" id="ARBA00022691"/>
    </source>
</evidence>
<dbReference type="Proteomes" id="UP001274830">
    <property type="component" value="Unassembled WGS sequence"/>
</dbReference>
<evidence type="ECO:0000256" key="5">
    <source>
        <dbReference type="SAM" id="MobiDB-lite"/>
    </source>
</evidence>
<keyword evidence="2" id="KW-0489">Methyltransferase</keyword>
<evidence type="ECO:0000256" key="3">
    <source>
        <dbReference type="ARBA" id="ARBA00022679"/>
    </source>
</evidence>
<dbReference type="GO" id="GO:0008757">
    <property type="term" value="F:S-adenosylmethionine-dependent methyltransferase activity"/>
    <property type="evidence" value="ECO:0007669"/>
    <property type="project" value="InterPro"/>
</dbReference>
<sequence>MELVNFGKRSDHEQRGRCRCRQASSPDDVDGTTHTSFTHRREHLRGISVQVTSILGKYKKRSSRTLDARAQGTSILQHNIRRSITAMSNDTSVLSPDDRQKLSAKFKDLPANEHGKGWNELWKQGTTPWDRDMPSLALVDTLKNKSAILGTAVDKSTESRKRVLVPGCGKGYDVLLFASQGYDAFGLDVAPEAVERANVLMKDPKLAEKYPSSSNDRGDTKVFLGDFFKSDFLAQTGGKGDFDVIYDYTFLCALPPSLRPSWAKRMGELLAPSGHLVCLEFPLGKEPKTGGPPHGLSPELYEQLLKRPGQEVEYDDDGYVVDGRDSETSSGGLVRIDRWKAKRTHAPGQGKDHVSIWMHA</sequence>
<accession>A0AAE0WVZ9</accession>
<proteinExistence type="predicted"/>
<evidence type="ECO:0000256" key="1">
    <source>
        <dbReference type="ARBA" id="ARBA00022553"/>
    </source>
</evidence>
<keyword evidence="1" id="KW-0597">Phosphoprotein</keyword>
<dbReference type="InterPro" id="IPR008854">
    <property type="entry name" value="TPMT"/>
</dbReference>
<organism evidence="6 7">
    <name type="scientific">Recurvomyces mirabilis</name>
    <dbReference type="NCBI Taxonomy" id="574656"/>
    <lineage>
        <taxon>Eukaryota</taxon>
        <taxon>Fungi</taxon>
        <taxon>Dikarya</taxon>
        <taxon>Ascomycota</taxon>
        <taxon>Pezizomycotina</taxon>
        <taxon>Dothideomycetes</taxon>
        <taxon>Dothideomycetidae</taxon>
        <taxon>Mycosphaerellales</taxon>
        <taxon>Teratosphaeriaceae</taxon>
        <taxon>Recurvomyces</taxon>
    </lineage>
</organism>
<dbReference type="PROSITE" id="PS51585">
    <property type="entry name" value="SAM_MT_TPMT"/>
    <property type="match status" value="1"/>
</dbReference>
<dbReference type="PANTHER" id="PTHR32183:SF6">
    <property type="entry name" value="CYSTEINE SULFINATE DESULFINASE_CYSTEINE DESULFURASE AND RELATED ENZYMES"/>
    <property type="match status" value="1"/>
</dbReference>
<evidence type="ECO:0000256" key="2">
    <source>
        <dbReference type="ARBA" id="ARBA00022603"/>
    </source>
</evidence>
<evidence type="ECO:0008006" key="8">
    <source>
        <dbReference type="Google" id="ProtNLM"/>
    </source>
</evidence>
<keyword evidence="3" id="KW-0808">Transferase</keyword>
<dbReference type="InterPro" id="IPR029063">
    <property type="entry name" value="SAM-dependent_MTases_sf"/>
</dbReference>
<protein>
    <recommendedName>
        <fullName evidence="8">Thiol methyltransferase</fullName>
    </recommendedName>
</protein>
<evidence type="ECO:0000313" key="6">
    <source>
        <dbReference type="EMBL" id="KAK3678948.1"/>
    </source>
</evidence>
<dbReference type="Gene3D" id="3.40.50.150">
    <property type="entry name" value="Vaccinia Virus protein VP39"/>
    <property type="match status" value="1"/>
</dbReference>
<feature type="region of interest" description="Disordered" evidence="5">
    <location>
        <begin position="1"/>
        <end position="36"/>
    </location>
</feature>
<keyword evidence="4" id="KW-0949">S-adenosyl-L-methionine</keyword>
<gene>
    <name evidence="6" type="ORF">LTR78_001401</name>
</gene>
<dbReference type="AlphaFoldDB" id="A0AAE0WVZ9"/>
<dbReference type="GO" id="GO:0032259">
    <property type="term" value="P:methylation"/>
    <property type="evidence" value="ECO:0007669"/>
    <property type="project" value="UniProtKB-KW"/>
</dbReference>
<comment type="caution">
    <text evidence="6">The sequence shown here is derived from an EMBL/GenBank/DDBJ whole genome shotgun (WGS) entry which is preliminary data.</text>
</comment>
<dbReference type="SUPFAM" id="SSF53335">
    <property type="entry name" value="S-adenosyl-L-methionine-dependent methyltransferases"/>
    <property type="match status" value="1"/>
</dbReference>
<name>A0AAE0WVZ9_9PEZI</name>
<dbReference type="Pfam" id="PF05724">
    <property type="entry name" value="TPMT"/>
    <property type="match status" value="1"/>
</dbReference>
<dbReference type="EMBL" id="JAUTXT010000003">
    <property type="protein sequence ID" value="KAK3678948.1"/>
    <property type="molecule type" value="Genomic_DNA"/>
</dbReference>
<evidence type="ECO:0000313" key="7">
    <source>
        <dbReference type="Proteomes" id="UP001274830"/>
    </source>
</evidence>
<dbReference type="PANTHER" id="PTHR32183">
    <property type="match status" value="1"/>
</dbReference>
<keyword evidence="7" id="KW-1185">Reference proteome</keyword>
<dbReference type="CDD" id="cd02440">
    <property type="entry name" value="AdoMet_MTases"/>
    <property type="match status" value="1"/>
</dbReference>
<reference evidence="6" key="1">
    <citation type="submission" date="2023-07" db="EMBL/GenBank/DDBJ databases">
        <title>Black Yeasts Isolated from many extreme environments.</title>
        <authorList>
            <person name="Coleine C."/>
            <person name="Stajich J.E."/>
            <person name="Selbmann L."/>
        </authorList>
    </citation>
    <scope>NUCLEOTIDE SEQUENCE</scope>
    <source>
        <strain evidence="6">CCFEE 5485</strain>
    </source>
</reference>